<dbReference type="Proteomes" id="UP001597051">
    <property type="component" value="Unassembled WGS sequence"/>
</dbReference>
<evidence type="ECO:0000259" key="9">
    <source>
        <dbReference type="Pfam" id="PF00082"/>
    </source>
</evidence>
<evidence type="ECO:0000256" key="1">
    <source>
        <dbReference type="ARBA" id="ARBA00011073"/>
    </source>
</evidence>
<dbReference type="RefSeq" id="WP_379755094.1">
    <property type="nucleotide sequence ID" value="NZ_JBHSYB010000016.1"/>
</dbReference>
<feature type="domain" description="Secretion system C-terminal sorting" evidence="10">
    <location>
        <begin position="466"/>
        <end position="535"/>
    </location>
</feature>
<evidence type="ECO:0000256" key="7">
    <source>
        <dbReference type="RuleBase" id="RU003355"/>
    </source>
</evidence>
<dbReference type="InterPro" id="IPR023828">
    <property type="entry name" value="Peptidase_S8_Ser-AS"/>
</dbReference>
<protein>
    <submittedName>
        <fullName evidence="11">S8 family serine peptidase</fullName>
    </submittedName>
</protein>
<evidence type="ECO:0000313" key="11">
    <source>
        <dbReference type="EMBL" id="MFD0982886.1"/>
    </source>
</evidence>
<dbReference type="InterPro" id="IPR026444">
    <property type="entry name" value="Secre_tail"/>
</dbReference>
<feature type="chain" id="PRO_5046714939" evidence="8">
    <location>
        <begin position="19"/>
        <end position="537"/>
    </location>
</feature>
<dbReference type="InterPro" id="IPR050131">
    <property type="entry name" value="Peptidase_S8_subtilisin-like"/>
</dbReference>
<gene>
    <name evidence="11" type="ORF">ACFQ0S_00210</name>
</gene>
<dbReference type="InterPro" id="IPR017317">
    <property type="entry name" value="Pept_S8_subtilisin_bacteroid-2"/>
</dbReference>
<sequence length="537" mass="59540">MKKIALFVFLFSNFIAFSQEDAWVYFNSKPDSQAYFENPLTMLTQRALDRRKLQNIPIDFIDIPIYQPFINQVAATQGIKVMAKSKWFNAIHVQGLQSDIQALKTLNFVERIDFANRSLNVTGKVTAPKRIKKISKTYETESFFNYASSANQIQMLNGHLLHQQNYTGSGKIIAVMDAGFPGVNSAETFKRLRDNNQLLGGYDYVNRNIDFYSGDSHGTLVLSTMGGFLENQLVGTAPDASYYLFITEDDKNESPLELSLWVEAAEEADRLGVDIITTSLGYTQFDNPNYDFTYNDMNGSSTFISKGVEFAFSRGIVCVVSAGNQGSKAWRYISAPADAVHALAIGAIDATGNYASFSSQGPSYDGRVKPDVVAQGQQSVLSNTDGAITTANGTSFSGPIIAGMVASLWQALPDKTNTEIVDLIKQSSSIFTTPNEKVGYGIPDFNLALNNALGKQQFSKKEFVFYPNPTQDKILISFPNGFENANVTFYNNLGQKVFEKEISKENKSIFLDDLNSGIYFYNLTSNRYSQTGKIVKQ</sequence>
<keyword evidence="2 6" id="KW-0645">Protease</keyword>
<comment type="similarity">
    <text evidence="1 6 7">Belongs to the peptidase S8 family.</text>
</comment>
<evidence type="ECO:0000259" key="10">
    <source>
        <dbReference type="Pfam" id="PF18962"/>
    </source>
</evidence>
<dbReference type="EMBL" id="JBHTIZ010000004">
    <property type="protein sequence ID" value="MFD0982886.1"/>
    <property type="molecule type" value="Genomic_DNA"/>
</dbReference>
<dbReference type="NCBIfam" id="TIGR04183">
    <property type="entry name" value="Por_Secre_tail"/>
    <property type="match status" value="1"/>
</dbReference>
<keyword evidence="5 6" id="KW-0720">Serine protease</keyword>
<feature type="active site" description="Charge relay system" evidence="6">
    <location>
        <position position="217"/>
    </location>
</feature>
<feature type="domain" description="Peptidase S8/S53" evidence="9">
    <location>
        <begin position="168"/>
        <end position="441"/>
    </location>
</feature>
<dbReference type="PROSITE" id="PS00138">
    <property type="entry name" value="SUBTILASE_SER"/>
    <property type="match status" value="1"/>
</dbReference>
<evidence type="ECO:0000256" key="3">
    <source>
        <dbReference type="ARBA" id="ARBA00022729"/>
    </source>
</evidence>
<keyword evidence="4 6" id="KW-0378">Hydrolase</keyword>
<name>A0ABW3IY49_9FLAO</name>
<accession>A0ABW3IY49</accession>
<proteinExistence type="inferred from homology"/>
<dbReference type="InterPro" id="IPR036852">
    <property type="entry name" value="Peptidase_S8/S53_dom_sf"/>
</dbReference>
<feature type="signal peptide" evidence="8">
    <location>
        <begin position="1"/>
        <end position="18"/>
    </location>
</feature>
<dbReference type="PIRSF" id="PIRSF037903">
    <property type="entry name" value="Subtilisin_rel_GFO_2223"/>
    <property type="match status" value="1"/>
</dbReference>
<dbReference type="SUPFAM" id="SSF52743">
    <property type="entry name" value="Subtilisin-like"/>
    <property type="match status" value="1"/>
</dbReference>
<evidence type="ECO:0000313" key="12">
    <source>
        <dbReference type="Proteomes" id="UP001597051"/>
    </source>
</evidence>
<dbReference type="Gene3D" id="3.40.50.200">
    <property type="entry name" value="Peptidase S8/S53 domain"/>
    <property type="match status" value="1"/>
</dbReference>
<dbReference type="PROSITE" id="PS00136">
    <property type="entry name" value="SUBTILASE_ASP"/>
    <property type="match status" value="1"/>
</dbReference>
<evidence type="ECO:0000256" key="2">
    <source>
        <dbReference type="ARBA" id="ARBA00022670"/>
    </source>
</evidence>
<dbReference type="InterPro" id="IPR023827">
    <property type="entry name" value="Peptidase_S8_Asp-AS"/>
</dbReference>
<dbReference type="Pfam" id="PF00082">
    <property type="entry name" value="Peptidase_S8"/>
    <property type="match status" value="1"/>
</dbReference>
<dbReference type="Pfam" id="PF18962">
    <property type="entry name" value="Por_Secre_tail"/>
    <property type="match status" value="1"/>
</dbReference>
<dbReference type="PANTHER" id="PTHR43806">
    <property type="entry name" value="PEPTIDASE S8"/>
    <property type="match status" value="1"/>
</dbReference>
<dbReference type="PRINTS" id="PR00723">
    <property type="entry name" value="SUBTILISIN"/>
</dbReference>
<organism evidence="11 12">
    <name type="scientific">Flavobacterium myungsuense</name>
    <dbReference type="NCBI Taxonomy" id="651823"/>
    <lineage>
        <taxon>Bacteria</taxon>
        <taxon>Pseudomonadati</taxon>
        <taxon>Bacteroidota</taxon>
        <taxon>Flavobacteriia</taxon>
        <taxon>Flavobacteriales</taxon>
        <taxon>Flavobacteriaceae</taxon>
        <taxon>Flavobacterium</taxon>
    </lineage>
</organism>
<evidence type="ECO:0000256" key="8">
    <source>
        <dbReference type="SAM" id="SignalP"/>
    </source>
</evidence>
<dbReference type="CDD" id="cd07493">
    <property type="entry name" value="Peptidases_S8_9"/>
    <property type="match status" value="1"/>
</dbReference>
<feature type="active site" description="Charge relay system" evidence="6">
    <location>
        <position position="177"/>
    </location>
</feature>
<feature type="active site" description="Charge relay system" evidence="6">
    <location>
        <position position="395"/>
    </location>
</feature>
<dbReference type="PANTHER" id="PTHR43806:SF67">
    <property type="entry name" value="EGF-LIKE DOMAIN-CONTAINING PROTEIN"/>
    <property type="match status" value="1"/>
</dbReference>
<reference evidence="12" key="1">
    <citation type="journal article" date="2019" name="Int. J. Syst. Evol. Microbiol.">
        <title>The Global Catalogue of Microorganisms (GCM) 10K type strain sequencing project: providing services to taxonomists for standard genome sequencing and annotation.</title>
        <authorList>
            <consortium name="The Broad Institute Genomics Platform"/>
            <consortium name="The Broad Institute Genome Sequencing Center for Infectious Disease"/>
            <person name="Wu L."/>
            <person name="Ma J."/>
        </authorList>
    </citation>
    <scope>NUCLEOTIDE SEQUENCE [LARGE SCALE GENOMIC DNA]</scope>
    <source>
        <strain evidence="12">CECT 7649</strain>
    </source>
</reference>
<keyword evidence="3 8" id="KW-0732">Signal</keyword>
<comment type="caution">
    <text evidence="11">The sequence shown here is derived from an EMBL/GenBank/DDBJ whole genome shotgun (WGS) entry which is preliminary data.</text>
</comment>
<evidence type="ECO:0000256" key="6">
    <source>
        <dbReference type="PROSITE-ProRule" id="PRU01240"/>
    </source>
</evidence>
<dbReference type="PROSITE" id="PS51892">
    <property type="entry name" value="SUBTILASE"/>
    <property type="match status" value="1"/>
</dbReference>
<dbReference type="InterPro" id="IPR015500">
    <property type="entry name" value="Peptidase_S8_subtilisin-rel"/>
</dbReference>
<keyword evidence="12" id="KW-1185">Reference proteome</keyword>
<dbReference type="InterPro" id="IPR000209">
    <property type="entry name" value="Peptidase_S8/S53_dom"/>
</dbReference>
<evidence type="ECO:0000256" key="4">
    <source>
        <dbReference type="ARBA" id="ARBA00022801"/>
    </source>
</evidence>
<evidence type="ECO:0000256" key="5">
    <source>
        <dbReference type="ARBA" id="ARBA00022825"/>
    </source>
</evidence>